<keyword evidence="3" id="KW-1185">Reference proteome</keyword>
<organism evidence="2 3">
    <name type="scientific">Littorina saxatilis</name>
    <dbReference type="NCBI Taxonomy" id="31220"/>
    <lineage>
        <taxon>Eukaryota</taxon>
        <taxon>Metazoa</taxon>
        <taxon>Spiralia</taxon>
        <taxon>Lophotrochozoa</taxon>
        <taxon>Mollusca</taxon>
        <taxon>Gastropoda</taxon>
        <taxon>Caenogastropoda</taxon>
        <taxon>Littorinimorpha</taxon>
        <taxon>Littorinoidea</taxon>
        <taxon>Littorinidae</taxon>
        <taxon>Littorina</taxon>
    </lineage>
</organism>
<dbReference type="AlphaFoldDB" id="A0AAN9BGF9"/>
<protein>
    <submittedName>
        <fullName evidence="2">Uncharacterized protein</fullName>
    </submittedName>
</protein>
<dbReference type="EMBL" id="JBAMIC010000007">
    <property type="protein sequence ID" value="KAK7105716.1"/>
    <property type="molecule type" value="Genomic_DNA"/>
</dbReference>
<sequence>MNEVIGTYLAVRRAVLQQLLVYIFRSLSICCRCVEHIIFRKSVVRSRRRSSRRKKQRTSLGFASNDDYGAA</sequence>
<proteinExistence type="predicted"/>
<gene>
    <name evidence="2" type="ORF">V1264_017060</name>
</gene>
<feature type="compositionally biased region" description="Basic residues" evidence="1">
    <location>
        <begin position="48"/>
        <end position="57"/>
    </location>
</feature>
<accession>A0AAN9BGF9</accession>
<evidence type="ECO:0000313" key="2">
    <source>
        <dbReference type="EMBL" id="KAK7105716.1"/>
    </source>
</evidence>
<reference evidence="2 3" key="1">
    <citation type="submission" date="2024-02" db="EMBL/GenBank/DDBJ databases">
        <title>Chromosome-scale genome assembly of the rough periwinkle Littorina saxatilis.</title>
        <authorList>
            <person name="De Jode A."/>
            <person name="Faria R."/>
            <person name="Formenti G."/>
            <person name="Sims Y."/>
            <person name="Smith T.P."/>
            <person name="Tracey A."/>
            <person name="Wood J.M.D."/>
            <person name="Zagrodzka Z.B."/>
            <person name="Johannesson K."/>
            <person name="Butlin R.K."/>
            <person name="Leder E.H."/>
        </authorList>
    </citation>
    <scope>NUCLEOTIDE SEQUENCE [LARGE SCALE GENOMIC DNA]</scope>
    <source>
        <strain evidence="2">Snail1</strain>
        <tissue evidence="2">Muscle</tissue>
    </source>
</reference>
<comment type="caution">
    <text evidence="2">The sequence shown here is derived from an EMBL/GenBank/DDBJ whole genome shotgun (WGS) entry which is preliminary data.</text>
</comment>
<dbReference type="Proteomes" id="UP001374579">
    <property type="component" value="Unassembled WGS sequence"/>
</dbReference>
<name>A0AAN9BGF9_9CAEN</name>
<evidence type="ECO:0000313" key="3">
    <source>
        <dbReference type="Proteomes" id="UP001374579"/>
    </source>
</evidence>
<feature type="region of interest" description="Disordered" evidence="1">
    <location>
        <begin position="48"/>
        <end position="71"/>
    </location>
</feature>
<evidence type="ECO:0000256" key="1">
    <source>
        <dbReference type="SAM" id="MobiDB-lite"/>
    </source>
</evidence>